<keyword evidence="2" id="KW-0677">Repeat</keyword>
<dbReference type="Pfam" id="PF20419">
    <property type="entry name" value="DUF6701"/>
    <property type="match status" value="1"/>
</dbReference>
<evidence type="ECO:0000256" key="1">
    <source>
        <dbReference type="ARBA" id="ARBA00022729"/>
    </source>
</evidence>
<reference evidence="7 8" key="1">
    <citation type="journal article" date="2016" name="C (Basel)">
        <title>Selective Growth of and Electricity Production by Marine Exoelectrogenic Bacteria in Self-Aggregated Hydrogel of Microbially Reduced Graphene Oxide.</title>
        <authorList>
            <person name="Yoshida N."/>
            <person name="Goto Y."/>
            <person name="Miyata Y."/>
        </authorList>
    </citation>
    <scope>NUCLEOTIDE SEQUENCE [LARGE SCALE GENOMIC DNA]</scope>
    <source>
        <strain evidence="7 8">NIT-T3</strain>
    </source>
</reference>
<dbReference type="InterPro" id="IPR046524">
    <property type="entry name" value="DUF6701"/>
</dbReference>
<evidence type="ECO:0000256" key="4">
    <source>
        <dbReference type="SAM" id="MobiDB-lite"/>
    </source>
</evidence>
<dbReference type="Proteomes" id="UP001319827">
    <property type="component" value="Chromosome"/>
</dbReference>
<evidence type="ECO:0000259" key="6">
    <source>
        <dbReference type="Pfam" id="PF20419"/>
    </source>
</evidence>
<proteinExistence type="predicted"/>
<keyword evidence="3" id="KW-0106">Calcium</keyword>
<protein>
    <recommendedName>
        <fullName evidence="9">Calx-beta domain-containing protein</fullName>
    </recommendedName>
</protein>
<evidence type="ECO:0000259" key="5">
    <source>
        <dbReference type="Pfam" id="PF03160"/>
    </source>
</evidence>
<dbReference type="SUPFAM" id="SSF141072">
    <property type="entry name" value="CalX-like"/>
    <property type="match status" value="1"/>
</dbReference>
<name>A0ABM8I0P2_9BACT</name>
<dbReference type="EMBL" id="AP024355">
    <property type="protein sequence ID" value="BCR06394.1"/>
    <property type="molecule type" value="Genomic_DNA"/>
</dbReference>
<evidence type="ECO:0000256" key="3">
    <source>
        <dbReference type="ARBA" id="ARBA00022837"/>
    </source>
</evidence>
<gene>
    <name evidence="7" type="ORF">DESUT3_34630</name>
</gene>
<evidence type="ECO:0000313" key="8">
    <source>
        <dbReference type="Proteomes" id="UP001319827"/>
    </source>
</evidence>
<reference evidence="7 8" key="2">
    <citation type="journal article" date="2021" name="Int. J. Syst. Evol. Microbiol.">
        <title>Isolation and Polyphasic Characterization of Desulfuromonas versatilis sp. Nov., an Electrogenic Bacteria Capable of Versatile Metabolism Isolated from a Graphene Oxide-Reducing Enrichment Culture.</title>
        <authorList>
            <person name="Xie L."/>
            <person name="Yoshida N."/>
            <person name="Ishii S."/>
            <person name="Meng L."/>
        </authorList>
    </citation>
    <scope>NUCLEOTIDE SEQUENCE [LARGE SCALE GENOMIC DNA]</scope>
    <source>
        <strain evidence="7 8">NIT-T3</strain>
    </source>
</reference>
<feature type="region of interest" description="Disordered" evidence="4">
    <location>
        <begin position="158"/>
        <end position="189"/>
    </location>
</feature>
<feature type="domain" description="DUF6701" evidence="6">
    <location>
        <begin position="383"/>
        <end position="960"/>
    </location>
</feature>
<dbReference type="RefSeq" id="WP_221249774.1">
    <property type="nucleotide sequence ID" value="NZ_AP024355.1"/>
</dbReference>
<evidence type="ECO:0000256" key="2">
    <source>
        <dbReference type="ARBA" id="ARBA00022737"/>
    </source>
</evidence>
<feature type="domain" description="Calx-beta" evidence="5">
    <location>
        <begin position="196"/>
        <end position="258"/>
    </location>
</feature>
<sequence length="963" mass="98787">MKRALLQSCTWTIFALAMVLGSWLAPGQASALCSSLSGRATINELYRGSPPFVEVKLLDTSLAYSTWTLQVCTQGQGCTGNLSLSSAQKFGPYLVLYTGVSRDQLDFSKNRLDVILKDGAGNVIDYLNVNNHSVQAGQCGSFPFATTWTGNTNSFSLTRNPDGNGPWTELSSGNSGQETPGNPNEGSANLPRVSVAEVSAAKGQSLVFVLQLDRPATGGESLSYRTIDDTAIAGVDYTARTGTVNFAAGATQATVSVPSLAGSASAPGVFFWLNLFSQNGLLLLNHYAKGTITAPAASVDHFRLEHTGSGLTCQRASVTVRACQNAACSLLYTSPVNLTLSPTGWIGGDAKTLNGGVATYELRRNTPGVVTLSVASASPAAANPVQCYQGGVLASCGMEFFDSGFIFDVPDLNSCQGSGNLTISAVRKDNTSQQCVAAGGFANQSKTVSFWSGYLAPATGTRPLVLNGSNLSTGAPGTGVTLNFDANARSTLAVSYADAGRMQLNARYVGSGEEAGLVMTGVDTFVVRPPQLRVQATTDGVTPLDNAGSVGNPRWPAGEDFFVQVRATCADGTLTPNFSNNVALTPVAPFEPAIGAPGGLVNGAIPAASFAGGIATVNNVQYAEVGNVTLQAVAADYLAPGFNVTGTSARVGRFTPHHFAVAANTPQFGTACAAGGFTYLGQPFGYFSPPVLTVTAQNKQNATTGKYTGAWWKITNASLGAPVYASATGSLDTGLLPPVDPVITDSGGGIGTLTFGSGGGLAFTRAAPVEPFAAEIALSINVADSDGIAYGSNPAAFGSATPGGGIAFDNGKSMRWGRLALQNAFGSELANLPVPFTAQHYAGGVFVANGGDFCTSLPLGQLLLSSPAGATTGLNPLQVNLSSPNTTSASLGPFAGGAAPLALSAPGSGGDGYVDLGADLSSLFWLRYDWDGDGSHDDGPSSRASFGIYKGNSRLIYLRESVQ</sequence>
<keyword evidence="1" id="KW-0732">Signal</keyword>
<dbReference type="InterPro" id="IPR038081">
    <property type="entry name" value="CalX-like_sf"/>
</dbReference>
<evidence type="ECO:0008006" key="9">
    <source>
        <dbReference type="Google" id="ProtNLM"/>
    </source>
</evidence>
<dbReference type="Pfam" id="PF03160">
    <property type="entry name" value="Calx-beta"/>
    <property type="match status" value="1"/>
</dbReference>
<feature type="compositionally biased region" description="Polar residues" evidence="4">
    <location>
        <begin position="169"/>
        <end position="187"/>
    </location>
</feature>
<dbReference type="InterPro" id="IPR003644">
    <property type="entry name" value="Calx_beta"/>
</dbReference>
<evidence type="ECO:0000313" key="7">
    <source>
        <dbReference type="EMBL" id="BCR06394.1"/>
    </source>
</evidence>
<keyword evidence="8" id="KW-1185">Reference proteome</keyword>
<accession>A0ABM8I0P2</accession>
<dbReference type="Gene3D" id="2.60.40.2030">
    <property type="match status" value="1"/>
</dbReference>
<organism evidence="7 8">
    <name type="scientific">Desulfuromonas versatilis</name>
    <dbReference type="NCBI Taxonomy" id="2802975"/>
    <lineage>
        <taxon>Bacteria</taxon>
        <taxon>Pseudomonadati</taxon>
        <taxon>Thermodesulfobacteriota</taxon>
        <taxon>Desulfuromonadia</taxon>
        <taxon>Desulfuromonadales</taxon>
        <taxon>Desulfuromonadaceae</taxon>
        <taxon>Desulfuromonas</taxon>
    </lineage>
</organism>